<evidence type="ECO:0000256" key="6">
    <source>
        <dbReference type="ARBA" id="ARBA00022741"/>
    </source>
</evidence>
<evidence type="ECO:0000256" key="9">
    <source>
        <dbReference type="ARBA" id="ARBA00023065"/>
    </source>
</evidence>
<dbReference type="CDD" id="cd03257">
    <property type="entry name" value="ABC_NikE_OppD_transporters"/>
    <property type="match status" value="1"/>
</dbReference>
<dbReference type="NCBIfam" id="TIGR01727">
    <property type="entry name" value="oligo_HPY"/>
    <property type="match status" value="1"/>
</dbReference>
<keyword evidence="4" id="KW-1003">Cell membrane</keyword>
<dbReference type="Pfam" id="PF00005">
    <property type="entry name" value="ABC_tran"/>
    <property type="match status" value="1"/>
</dbReference>
<sequence>MSLLAVDDLDLRIARSGQTLLRDVTVSIERGSIVGLVGESGSGKSMFSLALMGLLPDGVEVSAGTAEVAGRPIFRGASRSYDTAVRDRIALVSQNPRAALNPTMRIGKQMVRVLRQRRRMGKVQARDEARELLRKVGISDPLRVERAYPHQLSGGMCQRVVIAMALSVQAPVLIADEPTTGLDVTIQAQILLLLKELMADGDRAVLMVTHDLAVVSSMCDQVIILYGGQVMEVGPTQDIFHDPVHPYTRFLLESLEDHVPSADDIGDRVTESSVDFSLAGCRFAKRCPFSTDLCHREPPLARRSGTRTVNCHHRGVS</sequence>
<dbReference type="InterPro" id="IPR003439">
    <property type="entry name" value="ABC_transporter-like_ATP-bd"/>
</dbReference>
<evidence type="ECO:0000256" key="12">
    <source>
        <dbReference type="ARBA" id="ARBA00038669"/>
    </source>
</evidence>
<comment type="subcellular location">
    <subcellularLocation>
        <location evidence="1">Cell membrane</location>
        <topology evidence="1">Peripheral membrane protein</topology>
    </subcellularLocation>
</comment>
<organism evidence="17 18">
    <name type="scientific">Polymorphospora lycopeni</name>
    <dbReference type="NCBI Taxonomy" id="3140240"/>
    <lineage>
        <taxon>Bacteria</taxon>
        <taxon>Bacillati</taxon>
        <taxon>Actinomycetota</taxon>
        <taxon>Actinomycetes</taxon>
        <taxon>Micromonosporales</taxon>
        <taxon>Micromonosporaceae</taxon>
        <taxon>Polymorphospora</taxon>
    </lineage>
</organism>
<dbReference type="InterPro" id="IPR013563">
    <property type="entry name" value="Oligopep_ABC_C"/>
</dbReference>
<evidence type="ECO:0000313" key="17">
    <source>
        <dbReference type="EMBL" id="MFB6395213.1"/>
    </source>
</evidence>
<evidence type="ECO:0000256" key="11">
    <source>
        <dbReference type="ARBA" id="ARBA00023136"/>
    </source>
</evidence>
<dbReference type="PROSITE" id="PS50893">
    <property type="entry name" value="ABC_TRANSPORTER_2"/>
    <property type="match status" value="1"/>
</dbReference>
<dbReference type="PANTHER" id="PTHR43297">
    <property type="entry name" value="OLIGOPEPTIDE TRANSPORT ATP-BINDING PROTEIN APPD"/>
    <property type="match status" value="1"/>
</dbReference>
<keyword evidence="6" id="KW-0547">Nucleotide-binding</keyword>
<evidence type="ECO:0000256" key="13">
    <source>
        <dbReference type="ARBA" id="ARBA00039098"/>
    </source>
</evidence>
<evidence type="ECO:0000256" key="2">
    <source>
        <dbReference type="ARBA" id="ARBA00005417"/>
    </source>
</evidence>
<protein>
    <recommendedName>
        <fullName evidence="14">Nickel import system ATP-binding protein NikD</fullName>
        <ecNumber evidence="13">7.2.2.11</ecNumber>
    </recommendedName>
</protein>
<keyword evidence="11" id="KW-0472">Membrane</keyword>
<comment type="caution">
    <text evidence="17">The sequence shown here is derived from an EMBL/GenBank/DDBJ whole genome shotgun (WGS) entry which is preliminary data.</text>
</comment>
<dbReference type="PROSITE" id="PS00211">
    <property type="entry name" value="ABC_TRANSPORTER_1"/>
    <property type="match status" value="1"/>
</dbReference>
<evidence type="ECO:0000259" key="16">
    <source>
        <dbReference type="PROSITE" id="PS50893"/>
    </source>
</evidence>
<name>A0ABV5CT75_9ACTN</name>
<feature type="domain" description="ABC transporter" evidence="16">
    <location>
        <begin position="4"/>
        <end position="252"/>
    </location>
</feature>
<dbReference type="InterPro" id="IPR050388">
    <property type="entry name" value="ABC_Ni/Peptide_Import"/>
</dbReference>
<keyword evidence="7 17" id="KW-0067">ATP-binding</keyword>
<dbReference type="Proteomes" id="UP001582793">
    <property type="component" value="Unassembled WGS sequence"/>
</dbReference>
<evidence type="ECO:0000256" key="5">
    <source>
        <dbReference type="ARBA" id="ARBA00022596"/>
    </source>
</evidence>
<dbReference type="InterPro" id="IPR017871">
    <property type="entry name" value="ABC_transporter-like_CS"/>
</dbReference>
<dbReference type="RefSeq" id="WP_357543795.1">
    <property type="nucleotide sequence ID" value="NZ_JBCGDC010000053.1"/>
</dbReference>
<evidence type="ECO:0000256" key="4">
    <source>
        <dbReference type="ARBA" id="ARBA00022475"/>
    </source>
</evidence>
<keyword evidence="10" id="KW-0921">Nickel transport</keyword>
<keyword evidence="9" id="KW-0406">Ion transport</keyword>
<dbReference type="SUPFAM" id="SSF52540">
    <property type="entry name" value="P-loop containing nucleoside triphosphate hydrolases"/>
    <property type="match status" value="1"/>
</dbReference>
<comment type="catalytic activity">
    <reaction evidence="15">
        <text>Ni(2+)(out) + ATP + H2O = Ni(2+)(in) + ADP + phosphate + H(+)</text>
        <dbReference type="Rhea" id="RHEA:15557"/>
        <dbReference type="ChEBI" id="CHEBI:15377"/>
        <dbReference type="ChEBI" id="CHEBI:15378"/>
        <dbReference type="ChEBI" id="CHEBI:30616"/>
        <dbReference type="ChEBI" id="CHEBI:43474"/>
        <dbReference type="ChEBI" id="CHEBI:49786"/>
        <dbReference type="ChEBI" id="CHEBI:456216"/>
        <dbReference type="EC" id="7.2.2.11"/>
    </reaction>
    <physiologicalReaction direction="left-to-right" evidence="15">
        <dbReference type="Rhea" id="RHEA:15558"/>
    </physiologicalReaction>
</comment>
<evidence type="ECO:0000256" key="14">
    <source>
        <dbReference type="ARBA" id="ARBA00044143"/>
    </source>
</evidence>
<keyword evidence="5" id="KW-0533">Nickel</keyword>
<evidence type="ECO:0000256" key="3">
    <source>
        <dbReference type="ARBA" id="ARBA00022448"/>
    </source>
</evidence>
<dbReference type="Gene3D" id="3.40.50.300">
    <property type="entry name" value="P-loop containing nucleotide triphosphate hydrolases"/>
    <property type="match status" value="1"/>
</dbReference>
<dbReference type="InterPro" id="IPR027417">
    <property type="entry name" value="P-loop_NTPase"/>
</dbReference>
<dbReference type="PANTHER" id="PTHR43297:SF13">
    <property type="entry name" value="NICKEL ABC TRANSPORTER, ATP-BINDING PROTEIN"/>
    <property type="match status" value="1"/>
</dbReference>
<accession>A0ABV5CT75</accession>
<comment type="subunit">
    <text evidence="12">The complex is composed of two ATP-binding proteins (NikD and NikE), two transmembrane proteins (NikB and NikC) and a solute-binding protein (NikA).</text>
</comment>
<evidence type="ECO:0000256" key="15">
    <source>
        <dbReference type="ARBA" id="ARBA00048610"/>
    </source>
</evidence>
<reference evidence="17 18" key="1">
    <citation type="submission" date="2024-04" db="EMBL/GenBank/DDBJ databases">
        <title>Polymorphospora sp. isolated from Baiyangdian Lake in Xiong'an New Area.</title>
        <authorList>
            <person name="Zhang X."/>
            <person name="Liu J."/>
        </authorList>
    </citation>
    <scope>NUCLEOTIDE SEQUENCE [LARGE SCALE GENOMIC DNA]</scope>
    <source>
        <strain evidence="17 18">2-325</strain>
    </source>
</reference>
<dbReference type="GO" id="GO:0005524">
    <property type="term" value="F:ATP binding"/>
    <property type="evidence" value="ECO:0007669"/>
    <property type="project" value="UniProtKB-KW"/>
</dbReference>
<keyword evidence="3" id="KW-0813">Transport</keyword>
<evidence type="ECO:0000256" key="7">
    <source>
        <dbReference type="ARBA" id="ARBA00022840"/>
    </source>
</evidence>
<dbReference type="EC" id="7.2.2.11" evidence="13"/>
<dbReference type="Pfam" id="PF08352">
    <property type="entry name" value="oligo_HPY"/>
    <property type="match status" value="1"/>
</dbReference>
<comment type="similarity">
    <text evidence="2">Belongs to the ABC transporter superfamily.</text>
</comment>
<keyword evidence="8" id="KW-1278">Translocase</keyword>
<evidence type="ECO:0000256" key="10">
    <source>
        <dbReference type="ARBA" id="ARBA00023112"/>
    </source>
</evidence>
<evidence type="ECO:0000256" key="1">
    <source>
        <dbReference type="ARBA" id="ARBA00004202"/>
    </source>
</evidence>
<dbReference type="SMART" id="SM00382">
    <property type="entry name" value="AAA"/>
    <property type="match status" value="1"/>
</dbReference>
<dbReference type="EMBL" id="JBCGDC010000053">
    <property type="protein sequence ID" value="MFB6395213.1"/>
    <property type="molecule type" value="Genomic_DNA"/>
</dbReference>
<proteinExistence type="inferred from homology"/>
<gene>
    <name evidence="17" type="ORF">AAFH96_19180</name>
</gene>
<dbReference type="InterPro" id="IPR003593">
    <property type="entry name" value="AAA+_ATPase"/>
</dbReference>
<evidence type="ECO:0000313" key="18">
    <source>
        <dbReference type="Proteomes" id="UP001582793"/>
    </source>
</evidence>
<evidence type="ECO:0000256" key="8">
    <source>
        <dbReference type="ARBA" id="ARBA00022967"/>
    </source>
</evidence>
<keyword evidence="18" id="KW-1185">Reference proteome</keyword>